<organism evidence="2 3">
    <name type="scientific">Oryza meyeriana var. granulata</name>
    <dbReference type="NCBI Taxonomy" id="110450"/>
    <lineage>
        <taxon>Eukaryota</taxon>
        <taxon>Viridiplantae</taxon>
        <taxon>Streptophyta</taxon>
        <taxon>Embryophyta</taxon>
        <taxon>Tracheophyta</taxon>
        <taxon>Spermatophyta</taxon>
        <taxon>Magnoliopsida</taxon>
        <taxon>Liliopsida</taxon>
        <taxon>Poales</taxon>
        <taxon>Poaceae</taxon>
        <taxon>BOP clade</taxon>
        <taxon>Oryzoideae</taxon>
        <taxon>Oryzeae</taxon>
        <taxon>Oryzinae</taxon>
        <taxon>Oryza</taxon>
        <taxon>Oryza meyeriana</taxon>
    </lineage>
</organism>
<evidence type="ECO:0000313" key="3">
    <source>
        <dbReference type="Proteomes" id="UP000479710"/>
    </source>
</evidence>
<sequence>MHRNNITEEIAATAAVSADSCAFHEHHEKDKFVCLRHRHAKQPNQIASLLQEQLPRRVQNNTGTVHMLLDVAFVNTRN</sequence>
<dbReference type="AlphaFoldDB" id="A0A6G1CWA7"/>
<dbReference type="EMBL" id="SPHZ02000008">
    <property type="protein sequence ID" value="KAF0904391.1"/>
    <property type="molecule type" value="Genomic_DNA"/>
</dbReference>
<dbReference type="InterPro" id="IPR003496">
    <property type="entry name" value="ABA_WDS"/>
</dbReference>
<dbReference type="Proteomes" id="UP000479710">
    <property type="component" value="Unassembled WGS sequence"/>
</dbReference>
<comment type="similarity">
    <text evidence="1">Belongs to the abscisic acid and water stress-induced protein family.</text>
</comment>
<dbReference type="Pfam" id="PF02496">
    <property type="entry name" value="ABA_WDS"/>
    <property type="match status" value="1"/>
</dbReference>
<keyword evidence="3" id="KW-1185">Reference proteome</keyword>
<proteinExistence type="inferred from homology"/>
<evidence type="ECO:0000313" key="2">
    <source>
        <dbReference type="EMBL" id="KAF0904391.1"/>
    </source>
</evidence>
<gene>
    <name evidence="2" type="ORF">E2562_034465</name>
</gene>
<name>A0A6G1CWA7_9ORYZ</name>
<accession>A0A6G1CWA7</accession>
<reference evidence="2 3" key="1">
    <citation type="submission" date="2019-11" db="EMBL/GenBank/DDBJ databases">
        <title>Whole genome sequence of Oryza granulata.</title>
        <authorList>
            <person name="Li W."/>
        </authorList>
    </citation>
    <scope>NUCLEOTIDE SEQUENCE [LARGE SCALE GENOMIC DNA]</scope>
    <source>
        <strain evidence="3">cv. Menghai</strain>
        <tissue evidence="2">Leaf</tissue>
    </source>
</reference>
<evidence type="ECO:0000256" key="1">
    <source>
        <dbReference type="ARBA" id="ARBA00007160"/>
    </source>
</evidence>
<comment type="caution">
    <text evidence="2">The sequence shown here is derived from an EMBL/GenBank/DDBJ whole genome shotgun (WGS) entry which is preliminary data.</text>
</comment>
<protein>
    <submittedName>
        <fullName evidence="2">Uncharacterized protein</fullName>
    </submittedName>
</protein>